<organism evidence="1 2">
    <name type="scientific">Phakopsora pachyrhizi</name>
    <name type="common">Asian soybean rust disease fungus</name>
    <dbReference type="NCBI Taxonomy" id="170000"/>
    <lineage>
        <taxon>Eukaryota</taxon>
        <taxon>Fungi</taxon>
        <taxon>Dikarya</taxon>
        <taxon>Basidiomycota</taxon>
        <taxon>Pucciniomycotina</taxon>
        <taxon>Pucciniomycetes</taxon>
        <taxon>Pucciniales</taxon>
        <taxon>Phakopsoraceae</taxon>
        <taxon>Phakopsora</taxon>
    </lineage>
</organism>
<sequence length="162" mass="18527">MDQQCDCDKCIVKYGNKGPLVSARTIKAHYQKISSIKQTKKTIEENLLIDKRNVEQPFINEESFHKIQIQNSSPSQLFNETIKKDPGNWLFLSIAFVTFLNVVGKLSQDLASSTLFIIKLIVEEVTLTIGWLGVEPELKRSICCPMCFKKYPCPKEQPHLTH</sequence>
<feature type="non-terminal residue" evidence="1">
    <location>
        <position position="162"/>
    </location>
</feature>
<reference evidence="1" key="1">
    <citation type="submission" date="2022-06" db="EMBL/GenBank/DDBJ databases">
        <authorList>
            <consortium name="SYNGENTA / RWTH Aachen University"/>
        </authorList>
    </citation>
    <scope>NUCLEOTIDE SEQUENCE</scope>
</reference>
<dbReference type="Proteomes" id="UP001153365">
    <property type="component" value="Unassembled WGS sequence"/>
</dbReference>
<comment type="caution">
    <text evidence="1">The sequence shown here is derived from an EMBL/GenBank/DDBJ whole genome shotgun (WGS) entry which is preliminary data.</text>
</comment>
<dbReference type="AlphaFoldDB" id="A0AAV0BQP9"/>
<proteinExistence type="predicted"/>
<protein>
    <submittedName>
        <fullName evidence="1">Expressed protein</fullName>
    </submittedName>
</protein>
<name>A0AAV0BQP9_PHAPC</name>
<evidence type="ECO:0000313" key="1">
    <source>
        <dbReference type="EMBL" id="CAH7689425.1"/>
    </source>
</evidence>
<dbReference type="EMBL" id="CALTRL010006076">
    <property type="protein sequence ID" value="CAH7689425.1"/>
    <property type="molecule type" value="Genomic_DNA"/>
</dbReference>
<evidence type="ECO:0000313" key="2">
    <source>
        <dbReference type="Proteomes" id="UP001153365"/>
    </source>
</evidence>
<keyword evidence="2" id="KW-1185">Reference proteome</keyword>
<gene>
    <name evidence="1" type="ORF">PPACK8108_LOCUS24502</name>
</gene>
<accession>A0AAV0BQP9</accession>